<feature type="region of interest" description="Disordered" evidence="5">
    <location>
        <begin position="342"/>
        <end position="657"/>
    </location>
</feature>
<evidence type="ECO:0000256" key="3">
    <source>
        <dbReference type="ARBA" id="ARBA00022490"/>
    </source>
</evidence>
<dbReference type="PANTHER" id="PTHR16290">
    <property type="entry name" value="TRANSCRIPTION FACTOR SMIF DECAPPING ENZYME DCP1"/>
    <property type="match status" value="1"/>
</dbReference>
<comment type="caution">
    <text evidence="6">The sequence shown here is derived from an EMBL/GenBank/DDBJ whole genome shotgun (WGS) entry which is preliminary data.</text>
</comment>
<dbReference type="PANTHER" id="PTHR16290:SF0">
    <property type="entry name" value="DECAPPING PROTEIN 1, ISOFORM A"/>
    <property type="match status" value="1"/>
</dbReference>
<feature type="compositionally biased region" description="Low complexity" evidence="5">
    <location>
        <begin position="345"/>
        <end position="357"/>
    </location>
</feature>
<dbReference type="GO" id="GO:0006397">
    <property type="term" value="P:mRNA processing"/>
    <property type="evidence" value="ECO:0007669"/>
    <property type="project" value="UniProtKB-KW"/>
</dbReference>
<keyword evidence="7" id="KW-1185">Reference proteome</keyword>
<feature type="compositionally biased region" description="Pro residues" evidence="5">
    <location>
        <begin position="468"/>
        <end position="481"/>
    </location>
</feature>
<dbReference type="GO" id="GO:0000290">
    <property type="term" value="P:deadenylation-dependent decapping of nuclear-transcribed mRNA"/>
    <property type="evidence" value="ECO:0007669"/>
    <property type="project" value="InterPro"/>
</dbReference>
<dbReference type="Pfam" id="PF06058">
    <property type="entry name" value="DCP1"/>
    <property type="match status" value="1"/>
</dbReference>
<dbReference type="AlphaFoldDB" id="A0AAD6SVI4"/>
<dbReference type="GO" id="GO:0003729">
    <property type="term" value="F:mRNA binding"/>
    <property type="evidence" value="ECO:0007669"/>
    <property type="project" value="TreeGrafter"/>
</dbReference>
<keyword evidence="3" id="KW-0963">Cytoplasm</keyword>
<dbReference type="InterPro" id="IPR010334">
    <property type="entry name" value="Dcp1"/>
</dbReference>
<evidence type="ECO:0000256" key="1">
    <source>
        <dbReference type="ARBA" id="ARBA00004496"/>
    </source>
</evidence>
<dbReference type="InterPro" id="IPR011993">
    <property type="entry name" value="PH-like_dom_sf"/>
</dbReference>
<dbReference type="GO" id="GO:0000932">
    <property type="term" value="C:P-body"/>
    <property type="evidence" value="ECO:0007669"/>
    <property type="project" value="TreeGrafter"/>
</dbReference>
<keyword evidence="4" id="KW-0507">mRNA processing</keyword>
<feature type="compositionally biased region" description="Basic and acidic residues" evidence="5">
    <location>
        <begin position="581"/>
        <end position="594"/>
    </location>
</feature>
<feature type="region of interest" description="Disordered" evidence="5">
    <location>
        <begin position="1"/>
        <end position="42"/>
    </location>
</feature>
<evidence type="ECO:0000256" key="2">
    <source>
        <dbReference type="ARBA" id="ARBA00008778"/>
    </source>
</evidence>
<name>A0AAD6SVI4_9AGAR</name>
<protein>
    <recommendedName>
        <fullName evidence="8">mRNA-decapping enzyme 1B</fullName>
    </recommendedName>
</protein>
<dbReference type="GO" id="GO:0008047">
    <property type="term" value="F:enzyme activator activity"/>
    <property type="evidence" value="ECO:0007669"/>
    <property type="project" value="InterPro"/>
</dbReference>
<gene>
    <name evidence="6" type="ORF">C8F04DRAFT_957921</name>
</gene>
<evidence type="ECO:0008006" key="8">
    <source>
        <dbReference type="Google" id="ProtNLM"/>
    </source>
</evidence>
<dbReference type="EMBL" id="JARJCM010000067">
    <property type="protein sequence ID" value="KAJ7033183.1"/>
    <property type="molecule type" value="Genomic_DNA"/>
</dbReference>
<dbReference type="Gene3D" id="2.30.29.30">
    <property type="entry name" value="Pleckstrin-homology domain (PH domain)/Phosphotyrosine-binding domain (PTB)"/>
    <property type="match status" value="1"/>
</dbReference>
<comment type="similarity">
    <text evidence="2">Belongs to the DCP1 family.</text>
</comment>
<feature type="compositionally biased region" description="Basic and acidic residues" evidence="5">
    <location>
        <begin position="358"/>
        <end position="370"/>
    </location>
</feature>
<organism evidence="6 7">
    <name type="scientific">Mycena alexandri</name>
    <dbReference type="NCBI Taxonomy" id="1745969"/>
    <lineage>
        <taxon>Eukaryota</taxon>
        <taxon>Fungi</taxon>
        <taxon>Dikarya</taxon>
        <taxon>Basidiomycota</taxon>
        <taxon>Agaricomycotina</taxon>
        <taxon>Agaricomycetes</taxon>
        <taxon>Agaricomycetidae</taxon>
        <taxon>Agaricales</taxon>
        <taxon>Marasmiineae</taxon>
        <taxon>Mycenaceae</taxon>
        <taxon>Mycena</taxon>
    </lineage>
</organism>
<evidence type="ECO:0000256" key="4">
    <source>
        <dbReference type="ARBA" id="ARBA00022664"/>
    </source>
</evidence>
<sequence length="720" mass="77687">MSRRRPNSNNANMGHNESPKPPRTQRHRPQPSVEQPNLGMSPEARYNHNLKVLRRRDPSIISIFDQFSHVCVYHHNGQTWEKNGFEGSMFLYESDSYPPYGFYILNRMGMDDYIQRLYPEDVTGIHGTYLMLRSYPDFTTRRISHVLGSYDEAPGKFSDAWIVPKLDKLLDGDKGRAHTVGLWMFPTDAREPMIDQNVPYPEQFRYGPNRPPPPNPHLRTTSPSPPPEPHAAPSGDHGLDRSFPSGSASELDQLFARMRAAPSPLPPSFSPPRPSSSTMTVASLFAALGGAESNPSISSGIPLLDSIFASAGPSKATSPPLPIHSPTPQILNHEVITSLLGLPPSRSASASSASHSSSDAHSHNSSREGDNEYEESPGSARGYLGSDGFSESSTVLDPDAELDEELQAAGSSAGRPLLSVPAPPRGGNVAVNGAGGAKVNGRGQVHGDVTPRAPPTALLGVNGNGQRPMPPRAAPVPPPMSEPSASTSTIRPQSQQQQGPHPSMVRHSSAPFATGSDLWPGGRAPVDDTAEVDGVEEGEIVELDFADTSALSDPDAFRQVLQRRRNTTEDRGKGRKKGKRERAAERAAEIEQQRGLEVVRIPSPDHSPHPPPGLAPPPPPAVETETPTTARPSKMQTTVTGVNGNGTGPAGRARSGVPATLLNPLRARVSAMSTLTNLNPRALQVPPMERNEFVRELLTLIHTDKAFVDALWQDYMSRAD</sequence>
<feature type="region of interest" description="Disordered" evidence="5">
    <location>
        <begin position="199"/>
        <end position="247"/>
    </location>
</feature>
<evidence type="ECO:0000313" key="7">
    <source>
        <dbReference type="Proteomes" id="UP001218188"/>
    </source>
</evidence>
<evidence type="ECO:0000256" key="5">
    <source>
        <dbReference type="SAM" id="MobiDB-lite"/>
    </source>
</evidence>
<dbReference type="GO" id="GO:0031087">
    <property type="term" value="P:deadenylation-independent decapping of nuclear-transcribed mRNA"/>
    <property type="evidence" value="ECO:0007669"/>
    <property type="project" value="TreeGrafter"/>
</dbReference>
<comment type="subcellular location">
    <subcellularLocation>
        <location evidence="1">Cytoplasm</location>
    </subcellularLocation>
</comment>
<feature type="compositionally biased region" description="Low complexity" evidence="5">
    <location>
        <begin position="622"/>
        <end position="642"/>
    </location>
</feature>
<feature type="compositionally biased region" description="Pro residues" evidence="5">
    <location>
        <begin position="609"/>
        <end position="621"/>
    </location>
</feature>
<dbReference type="SUPFAM" id="SSF50729">
    <property type="entry name" value="PH domain-like"/>
    <property type="match status" value="1"/>
</dbReference>
<reference evidence="6" key="1">
    <citation type="submission" date="2023-03" db="EMBL/GenBank/DDBJ databases">
        <title>Massive genome expansion in bonnet fungi (Mycena s.s.) driven by repeated elements and novel gene families across ecological guilds.</title>
        <authorList>
            <consortium name="Lawrence Berkeley National Laboratory"/>
            <person name="Harder C.B."/>
            <person name="Miyauchi S."/>
            <person name="Viragh M."/>
            <person name="Kuo A."/>
            <person name="Thoen E."/>
            <person name="Andreopoulos B."/>
            <person name="Lu D."/>
            <person name="Skrede I."/>
            <person name="Drula E."/>
            <person name="Henrissat B."/>
            <person name="Morin E."/>
            <person name="Kohler A."/>
            <person name="Barry K."/>
            <person name="LaButti K."/>
            <person name="Morin E."/>
            <person name="Salamov A."/>
            <person name="Lipzen A."/>
            <person name="Mereny Z."/>
            <person name="Hegedus B."/>
            <person name="Baldrian P."/>
            <person name="Stursova M."/>
            <person name="Weitz H."/>
            <person name="Taylor A."/>
            <person name="Grigoriev I.V."/>
            <person name="Nagy L.G."/>
            <person name="Martin F."/>
            <person name="Kauserud H."/>
        </authorList>
    </citation>
    <scope>NUCLEOTIDE SEQUENCE</scope>
    <source>
        <strain evidence="6">CBHHK200</strain>
    </source>
</reference>
<proteinExistence type="inferred from homology"/>
<dbReference type="Proteomes" id="UP001218188">
    <property type="component" value="Unassembled WGS sequence"/>
</dbReference>
<dbReference type="CDD" id="cd09804">
    <property type="entry name" value="Dcp1"/>
    <property type="match status" value="1"/>
</dbReference>
<evidence type="ECO:0000313" key="6">
    <source>
        <dbReference type="EMBL" id="KAJ7033183.1"/>
    </source>
</evidence>
<accession>A0AAD6SVI4</accession>
<feature type="compositionally biased region" description="Acidic residues" evidence="5">
    <location>
        <begin position="528"/>
        <end position="545"/>
    </location>
</feature>